<feature type="transmembrane region" description="Helical" evidence="1">
    <location>
        <begin position="122"/>
        <end position="147"/>
    </location>
</feature>
<evidence type="ECO:0000256" key="1">
    <source>
        <dbReference type="SAM" id="Phobius"/>
    </source>
</evidence>
<proteinExistence type="predicted"/>
<reference evidence="3 4" key="1">
    <citation type="journal article" date="2019" name="Nat. Microbiol.">
        <title>Mediterranean grassland soil C-N compound turnover is dependent on rainfall and depth, and is mediated by genomically divergent microorganisms.</title>
        <authorList>
            <person name="Diamond S."/>
            <person name="Andeer P.F."/>
            <person name="Li Z."/>
            <person name="Crits-Christoph A."/>
            <person name="Burstein D."/>
            <person name="Anantharaman K."/>
            <person name="Lane K.R."/>
            <person name="Thomas B.C."/>
            <person name="Pan C."/>
            <person name="Northen T.R."/>
            <person name="Banfield J.F."/>
        </authorList>
    </citation>
    <scope>NUCLEOTIDE SEQUENCE [LARGE SCALE GENOMIC DNA]</scope>
    <source>
        <strain evidence="3">WS_3</strain>
    </source>
</reference>
<keyword evidence="1" id="KW-1133">Transmembrane helix</keyword>
<keyword evidence="1" id="KW-0812">Transmembrane</keyword>
<dbReference type="InterPro" id="IPR041916">
    <property type="entry name" value="Anti_sigma_zinc_sf"/>
</dbReference>
<name>A0A538SEM6_UNCEI</name>
<dbReference type="Pfam" id="PF13490">
    <property type="entry name" value="zf-HC2"/>
    <property type="match status" value="1"/>
</dbReference>
<organism evidence="3 4">
    <name type="scientific">Eiseniibacteriota bacterium</name>
    <dbReference type="NCBI Taxonomy" id="2212470"/>
    <lineage>
        <taxon>Bacteria</taxon>
        <taxon>Candidatus Eiseniibacteriota</taxon>
    </lineage>
</organism>
<comment type="caution">
    <text evidence="3">The sequence shown here is derived from an EMBL/GenBank/DDBJ whole genome shotgun (WGS) entry which is preliminary data.</text>
</comment>
<dbReference type="Gene3D" id="1.10.10.1320">
    <property type="entry name" value="Anti-sigma factor, zinc-finger domain"/>
    <property type="match status" value="1"/>
</dbReference>
<evidence type="ECO:0000313" key="4">
    <source>
        <dbReference type="Proteomes" id="UP000320184"/>
    </source>
</evidence>
<accession>A0A538SEM6</accession>
<keyword evidence="1" id="KW-0472">Membrane</keyword>
<evidence type="ECO:0000259" key="2">
    <source>
        <dbReference type="Pfam" id="PF13490"/>
    </source>
</evidence>
<feature type="domain" description="Putative zinc-finger" evidence="2">
    <location>
        <begin position="8"/>
        <end position="36"/>
    </location>
</feature>
<feature type="transmembrane region" description="Helical" evidence="1">
    <location>
        <begin position="79"/>
        <end position="102"/>
    </location>
</feature>
<dbReference type="InterPro" id="IPR027383">
    <property type="entry name" value="Znf_put"/>
</dbReference>
<feature type="transmembrane region" description="Helical" evidence="1">
    <location>
        <begin position="168"/>
        <end position="188"/>
    </location>
</feature>
<gene>
    <name evidence="3" type="ORF">E6K73_09095</name>
</gene>
<dbReference type="Proteomes" id="UP000320184">
    <property type="component" value="Unassembled WGS sequence"/>
</dbReference>
<dbReference type="AlphaFoldDB" id="A0A538SEM6"/>
<dbReference type="EMBL" id="VBOT01000114">
    <property type="protein sequence ID" value="TMQ49833.1"/>
    <property type="molecule type" value="Genomic_DNA"/>
</dbReference>
<evidence type="ECO:0000313" key="3">
    <source>
        <dbReference type="EMBL" id="TMQ49833.1"/>
    </source>
</evidence>
<protein>
    <recommendedName>
        <fullName evidence="2">Putative zinc-finger domain-containing protein</fullName>
    </recommendedName>
</protein>
<sequence length="207" mass="22397">MNVCHEGARLQDYLDRELSPEAAREMARHVAGCARCSAELLLYQRVFEALDRLPLAEPRPALSERILARVLPSRVRRRWVVAAGWSYAGVFAALVAAAAAWFSTPGGRAAVALFTGELSRRMVQALLFAINALAFAVASLADGWGFMSMLGQRLAPFVRALSSLLSHPTIETALGLAAAACVALLWWMRPRGRGPHKGARHVGVLGI</sequence>